<accession>A0A0K6HNN3</accession>
<dbReference type="AlphaFoldDB" id="A0A0K6HNN3"/>
<feature type="transmembrane region" description="Helical" evidence="7">
    <location>
        <begin position="72"/>
        <end position="96"/>
    </location>
</feature>
<feature type="transmembrane region" description="Helical" evidence="7">
    <location>
        <begin position="6"/>
        <end position="21"/>
    </location>
</feature>
<dbReference type="RefSeq" id="WP_055454264.1">
    <property type="nucleotide sequence ID" value="NZ_CYHE01000001.1"/>
</dbReference>
<evidence type="ECO:0000256" key="2">
    <source>
        <dbReference type="ARBA" id="ARBA00010388"/>
    </source>
</evidence>
<evidence type="ECO:0000256" key="7">
    <source>
        <dbReference type="SAM" id="Phobius"/>
    </source>
</evidence>
<gene>
    <name evidence="8" type="ORF">Ga0061067_101572</name>
</gene>
<dbReference type="PANTHER" id="PTHR34583">
    <property type="entry name" value="ANTIPORTER SUBUNIT MNHC2-RELATED"/>
    <property type="match status" value="1"/>
</dbReference>
<evidence type="ECO:0000313" key="8">
    <source>
        <dbReference type="EMBL" id="CUA92494.1"/>
    </source>
</evidence>
<keyword evidence="9" id="KW-1185">Reference proteome</keyword>
<evidence type="ECO:0000256" key="5">
    <source>
        <dbReference type="ARBA" id="ARBA00022989"/>
    </source>
</evidence>
<sequence length="128" mass="13277">MSLIYAFAISAQMGAGIYLLLSRHVMRILFGVVLLSAAVNLLIFVAGGLQFTAPPIIEKGAQVLGAEAANPLPQALILTAIVIGFALVAFAAALVLKAYSALGSVFTDEQNAAEELGSPFDKEATRNG</sequence>
<dbReference type="GO" id="GO:0005886">
    <property type="term" value="C:plasma membrane"/>
    <property type="evidence" value="ECO:0007669"/>
    <property type="project" value="UniProtKB-SubCell"/>
</dbReference>
<organism evidence="8 9">
    <name type="scientific">Pannonibacter indicus</name>
    <dbReference type="NCBI Taxonomy" id="466044"/>
    <lineage>
        <taxon>Bacteria</taxon>
        <taxon>Pseudomonadati</taxon>
        <taxon>Pseudomonadota</taxon>
        <taxon>Alphaproteobacteria</taxon>
        <taxon>Hyphomicrobiales</taxon>
        <taxon>Stappiaceae</taxon>
        <taxon>Pannonibacter</taxon>
    </lineage>
</organism>
<dbReference type="InterPro" id="IPR039428">
    <property type="entry name" value="NUOK/Mnh_C1-like"/>
</dbReference>
<dbReference type="Gene3D" id="1.10.287.3510">
    <property type="match status" value="1"/>
</dbReference>
<keyword evidence="5 7" id="KW-1133">Transmembrane helix</keyword>
<dbReference type="PANTHER" id="PTHR34583:SF2">
    <property type="entry name" value="ANTIPORTER SUBUNIT MNHC2-RELATED"/>
    <property type="match status" value="1"/>
</dbReference>
<evidence type="ECO:0000256" key="6">
    <source>
        <dbReference type="ARBA" id="ARBA00023136"/>
    </source>
</evidence>
<keyword evidence="6 7" id="KW-0472">Membrane</keyword>
<keyword evidence="4 7" id="KW-0812">Transmembrane</keyword>
<dbReference type="Pfam" id="PF00420">
    <property type="entry name" value="Oxidored_q2"/>
    <property type="match status" value="1"/>
</dbReference>
<comment type="subcellular location">
    <subcellularLocation>
        <location evidence="1">Cell membrane</location>
        <topology evidence="1">Multi-pass membrane protein</topology>
    </subcellularLocation>
</comment>
<evidence type="ECO:0000256" key="1">
    <source>
        <dbReference type="ARBA" id="ARBA00004651"/>
    </source>
</evidence>
<name>A0A0K6HNN3_9HYPH</name>
<evidence type="ECO:0000313" key="9">
    <source>
        <dbReference type="Proteomes" id="UP000183900"/>
    </source>
</evidence>
<keyword evidence="3" id="KW-1003">Cell membrane</keyword>
<evidence type="ECO:0000256" key="4">
    <source>
        <dbReference type="ARBA" id="ARBA00022692"/>
    </source>
</evidence>
<protein>
    <submittedName>
        <fullName evidence="8">Multisubunit Na+/H+ antiporter, MnhC subunit</fullName>
    </submittedName>
</protein>
<dbReference type="EMBL" id="CYHE01000001">
    <property type="protein sequence ID" value="CUA92494.1"/>
    <property type="molecule type" value="Genomic_DNA"/>
</dbReference>
<comment type="similarity">
    <text evidence="2">Belongs to the CPA3 antiporters (TC 2.A.63) subunit C family.</text>
</comment>
<dbReference type="InterPro" id="IPR050601">
    <property type="entry name" value="CPA3_antiporter_subunitC"/>
</dbReference>
<dbReference type="Proteomes" id="UP000183900">
    <property type="component" value="Unassembled WGS sequence"/>
</dbReference>
<feature type="transmembrane region" description="Helical" evidence="7">
    <location>
        <begin position="28"/>
        <end position="52"/>
    </location>
</feature>
<proteinExistence type="inferred from homology"/>
<reference evidence="9" key="1">
    <citation type="submission" date="2015-08" db="EMBL/GenBank/DDBJ databases">
        <authorList>
            <person name="Varghese N."/>
        </authorList>
    </citation>
    <scope>NUCLEOTIDE SEQUENCE [LARGE SCALE GENOMIC DNA]</scope>
    <source>
        <strain evidence="9">DSM 23407</strain>
    </source>
</reference>
<evidence type="ECO:0000256" key="3">
    <source>
        <dbReference type="ARBA" id="ARBA00022475"/>
    </source>
</evidence>
<dbReference type="OrthoDB" id="9799219at2"/>